<proteinExistence type="predicted"/>
<organism evidence="1 2">
    <name type="scientific">Micromonospora harpali</name>
    <dbReference type="NCBI Taxonomy" id="1490225"/>
    <lineage>
        <taxon>Bacteria</taxon>
        <taxon>Bacillati</taxon>
        <taxon>Actinomycetota</taxon>
        <taxon>Actinomycetes</taxon>
        <taxon>Micromonosporales</taxon>
        <taxon>Micromonosporaceae</taxon>
        <taxon>Micromonospora</taxon>
    </lineage>
</organism>
<protein>
    <submittedName>
        <fullName evidence="1">Uncharacterized protein</fullName>
    </submittedName>
</protein>
<feature type="non-terminal residue" evidence="1">
    <location>
        <position position="95"/>
    </location>
</feature>
<dbReference type="EMBL" id="JBHSQQ010000616">
    <property type="protein sequence ID" value="MFC5946295.1"/>
    <property type="molecule type" value="Genomic_DNA"/>
</dbReference>
<keyword evidence="2" id="KW-1185">Reference proteome</keyword>
<gene>
    <name evidence="1" type="ORF">ACFPZ4_33210</name>
</gene>
<accession>A0ABW1HZC7</accession>
<evidence type="ECO:0000313" key="2">
    <source>
        <dbReference type="Proteomes" id="UP001596207"/>
    </source>
</evidence>
<name>A0ABW1HZC7_9ACTN</name>
<dbReference type="Proteomes" id="UP001596207">
    <property type="component" value="Unassembled WGS sequence"/>
</dbReference>
<sequence length="95" mass="10084">MAYARRIEHLSGDVIRDAVAAFGADVSAKLGRGGAQEDQLRGPLEVLLKRVAIGLGLDAVAYGEVHLKGIRARPDYAVDVGSGRVGYLEVKAPNR</sequence>
<evidence type="ECO:0000313" key="1">
    <source>
        <dbReference type="EMBL" id="MFC5946295.1"/>
    </source>
</evidence>
<reference evidence="2" key="1">
    <citation type="journal article" date="2019" name="Int. J. Syst. Evol. Microbiol.">
        <title>The Global Catalogue of Microorganisms (GCM) 10K type strain sequencing project: providing services to taxonomists for standard genome sequencing and annotation.</title>
        <authorList>
            <consortium name="The Broad Institute Genomics Platform"/>
            <consortium name="The Broad Institute Genome Sequencing Center for Infectious Disease"/>
            <person name="Wu L."/>
            <person name="Ma J."/>
        </authorList>
    </citation>
    <scope>NUCLEOTIDE SEQUENCE [LARGE SCALE GENOMIC DNA]</scope>
    <source>
        <strain evidence="2">CGMCC 4.7173</strain>
    </source>
</reference>
<dbReference type="RefSeq" id="WP_377539228.1">
    <property type="nucleotide sequence ID" value="NZ_JBHSQQ010000616.1"/>
</dbReference>
<comment type="caution">
    <text evidence="1">The sequence shown here is derived from an EMBL/GenBank/DDBJ whole genome shotgun (WGS) entry which is preliminary data.</text>
</comment>